<accession>A0A6J1DQT6</accession>
<dbReference type="GO" id="GO:0016413">
    <property type="term" value="F:O-acetyltransferase activity"/>
    <property type="evidence" value="ECO:0007669"/>
    <property type="project" value="InterPro"/>
</dbReference>
<evidence type="ECO:0000256" key="3">
    <source>
        <dbReference type="ARBA" id="ARBA00022692"/>
    </source>
</evidence>
<keyword evidence="6 7" id="KW-0472">Membrane</keyword>
<dbReference type="InterPro" id="IPR029962">
    <property type="entry name" value="TBL"/>
</dbReference>
<dbReference type="AlphaFoldDB" id="A0A6J1DQT6"/>
<dbReference type="InterPro" id="IPR025846">
    <property type="entry name" value="TBL_N"/>
</dbReference>
<feature type="domain" description="Trichome birefringence-like N-terminal" evidence="9">
    <location>
        <begin position="99"/>
        <end position="151"/>
    </location>
</feature>
<reference evidence="11" key="1">
    <citation type="submission" date="2025-08" db="UniProtKB">
        <authorList>
            <consortium name="RefSeq"/>
        </authorList>
    </citation>
    <scope>IDENTIFICATION</scope>
    <source>
        <strain evidence="11">OHB3-1</strain>
    </source>
</reference>
<proteinExistence type="inferred from homology"/>
<organism evidence="10 11">
    <name type="scientific">Momordica charantia</name>
    <name type="common">Bitter gourd</name>
    <name type="synonym">Balsam pear</name>
    <dbReference type="NCBI Taxonomy" id="3673"/>
    <lineage>
        <taxon>Eukaryota</taxon>
        <taxon>Viridiplantae</taxon>
        <taxon>Streptophyta</taxon>
        <taxon>Embryophyta</taxon>
        <taxon>Tracheophyta</taxon>
        <taxon>Spermatophyta</taxon>
        <taxon>Magnoliopsida</taxon>
        <taxon>eudicotyledons</taxon>
        <taxon>Gunneridae</taxon>
        <taxon>Pentapetalae</taxon>
        <taxon>rosids</taxon>
        <taxon>fabids</taxon>
        <taxon>Cucurbitales</taxon>
        <taxon>Cucurbitaceae</taxon>
        <taxon>Momordiceae</taxon>
        <taxon>Momordica</taxon>
    </lineage>
</organism>
<gene>
    <name evidence="11" type="primary">LOC111022713</name>
</gene>
<dbReference type="Proteomes" id="UP000504603">
    <property type="component" value="Unplaced"/>
</dbReference>
<evidence type="ECO:0000259" key="9">
    <source>
        <dbReference type="Pfam" id="PF14416"/>
    </source>
</evidence>
<dbReference type="Pfam" id="PF13839">
    <property type="entry name" value="PC-Esterase"/>
    <property type="match status" value="1"/>
</dbReference>
<dbReference type="PANTHER" id="PTHR32285">
    <property type="entry name" value="PROTEIN TRICHOME BIREFRINGENCE-LIKE 9-RELATED"/>
    <property type="match status" value="1"/>
</dbReference>
<sequence length="455" mass="52062">MTPNHSTMAKSNPPPENTMTHLQFFRKFKRLNPLEPSLAILGFFFVTILFICGIFYFDYRSIASGLRNSGTAWLGLRISSSSSMVGDALPGFLDEGGDGCDVFDGTWVWDDSYPLYQSQTCSFLDEGFRCNEKGRLDVFYTKWRWQPKNCNLPRFDASKMLDKLRNQRLIFVGDSIGRNQWESMLCMLSSAISNKSLVYEVNGNPITKHSGSLVFKFEDFNCTVEYYRSPFLVVQGHPPVDAPKEVKMTLKVDQIDWISYQWRDADILILNAGHWWNYEKTIREGCYFQEGEEVKMNMSIGNAFRKSIQTVIDWIGKEVNSNKTYVLFRTYSPVHFRGGNWNAGGGCHLETLPDLGSLLDYQGTHFKTVIEVLSERSNKSQMVKLDLLNVTTMTLSRKDGHPSVYYLGGKTSPAFLHHQDCSHWCLPGVPDSWNELVYALLMKRDIVRPQVPTKP</sequence>
<dbReference type="PANTHER" id="PTHR32285:SF313">
    <property type="entry name" value="PMR5_CAS1P GDSL_SGNH-LIKE ACYL-ESTERASE FAMILY PROTEIN"/>
    <property type="match status" value="1"/>
</dbReference>
<protein>
    <submittedName>
        <fullName evidence="11">Protein trichome birefringence-like 10 isoform X1</fullName>
    </submittedName>
</protein>
<evidence type="ECO:0000313" key="11">
    <source>
        <dbReference type="RefSeq" id="XP_022155624.1"/>
    </source>
</evidence>
<dbReference type="InterPro" id="IPR026057">
    <property type="entry name" value="TBL_C"/>
</dbReference>
<evidence type="ECO:0000259" key="8">
    <source>
        <dbReference type="Pfam" id="PF13839"/>
    </source>
</evidence>
<dbReference type="Pfam" id="PF14416">
    <property type="entry name" value="PMR5N"/>
    <property type="match status" value="1"/>
</dbReference>
<name>A0A6J1DQT6_MOMCH</name>
<dbReference type="GO" id="GO:0005794">
    <property type="term" value="C:Golgi apparatus"/>
    <property type="evidence" value="ECO:0007669"/>
    <property type="project" value="TreeGrafter"/>
</dbReference>
<feature type="domain" description="Trichome birefringence-like C-terminal" evidence="8">
    <location>
        <begin position="152"/>
        <end position="439"/>
    </location>
</feature>
<evidence type="ECO:0000256" key="1">
    <source>
        <dbReference type="ARBA" id="ARBA00004167"/>
    </source>
</evidence>
<feature type="transmembrane region" description="Helical" evidence="7">
    <location>
        <begin position="38"/>
        <end position="57"/>
    </location>
</feature>
<evidence type="ECO:0000256" key="6">
    <source>
        <dbReference type="ARBA" id="ARBA00023136"/>
    </source>
</evidence>
<comment type="similarity">
    <text evidence="2">Belongs to the PC-esterase family. TBL subfamily.</text>
</comment>
<evidence type="ECO:0000256" key="5">
    <source>
        <dbReference type="ARBA" id="ARBA00022989"/>
    </source>
</evidence>
<evidence type="ECO:0000256" key="4">
    <source>
        <dbReference type="ARBA" id="ARBA00022968"/>
    </source>
</evidence>
<dbReference type="RefSeq" id="XP_022155624.1">
    <property type="nucleotide sequence ID" value="XM_022299932.1"/>
</dbReference>
<dbReference type="OrthoDB" id="630188at2759"/>
<dbReference type="GO" id="GO:0016020">
    <property type="term" value="C:membrane"/>
    <property type="evidence" value="ECO:0007669"/>
    <property type="project" value="UniProtKB-SubCell"/>
</dbReference>
<keyword evidence="10" id="KW-1185">Reference proteome</keyword>
<evidence type="ECO:0000256" key="7">
    <source>
        <dbReference type="SAM" id="Phobius"/>
    </source>
</evidence>
<keyword evidence="3 7" id="KW-0812">Transmembrane</keyword>
<comment type="subcellular location">
    <subcellularLocation>
        <location evidence="1">Membrane</location>
        <topology evidence="1">Single-pass membrane protein</topology>
    </subcellularLocation>
</comment>
<evidence type="ECO:0000256" key="2">
    <source>
        <dbReference type="ARBA" id="ARBA00007727"/>
    </source>
</evidence>
<evidence type="ECO:0000313" key="10">
    <source>
        <dbReference type="Proteomes" id="UP000504603"/>
    </source>
</evidence>
<keyword evidence="4" id="KW-0735">Signal-anchor</keyword>
<dbReference type="KEGG" id="mcha:111022713"/>
<dbReference type="GeneID" id="111022713"/>
<keyword evidence="5 7" id="KW-1133">Transmembrane helix</keyword>